<dbReference type="FunFam" id="3.40.50.1470:FF:000001">
    <property type="entry name" value="Peptidyl-tRNA hydrolase"/>
    <property type="match status" value="1"/>
</dbReference>
<keyword evidence="7" id="KW-0963">Cytoplasm</keyword>
<evidence type="ECO:0000256" key="5">
    <source>
        <dbReference type="ARBA" id="ARBA00038063"/>
    </source>
</evidence>
<dbReference type="Gene3D" id="3.40.50.1470">
    <property type="entry name" value="Peptidyl-tRNA hydrolase"/>
    <property type="match status" value="1"/>
</dbReference>
<feature type="binding site" evidence="7">
    <location>
        <position position="18"/>
    </location>
    <ligand>
        <name>tRNA</name>
        <dbReference type="ChEBI" id="CHEBI:17843"/>
    </ligand>
</feature>
<protein>
    <recommendedName>
        <fullName evidence="6 7">Peptidyl-tRNA hydrolase</fullName>
        <shortName evidence="7">Pth</shortName>
        <ecNumber evidence="1 7">3.1.1.29</ecNumber>
    </recommendedName>
</protein>
<evidence type="ECO:0000256" key="4">
    <source>
        <dbReference type="ARBA" id="ARBA00022884"/>
    </source>
</evidence>
<feature type="site" description="Discriminates between blocked and unblocked aminoacyl-tRNA" evidence="7">
    <location>
        <position position="13"/>
    </location>
</feature>
<evidence type="ECO:0000256" key="1">
    <source>
        <dbReference type="ARBA" id="ARBA00013260"/>
    </source>
</evidence>
<dbReference type="GO" id="GO:0072344">
    <property type="term" value="P:rescue of stalled ribosome"/>
    <property type="evidence" value="ECO:0007669"/>
    <property type="project" value="UniProtKB-UniRule"/>
</dbReference>
<dbReference type="Proteomes" id="UP000244906">
    <property type="component" value="Unassembled WGS sequence"/>
</dbReference>
<feature type="site" description="Stabilizes the basic form of H active site to accept a proton" evidence="7">
    <location>
        <position position="96"/>
    </location>
</feature>
<dbReference type="PANTHER" id="PTHR17224">
    <property type="entry name" value="PEPTIDYL-TRNA HYDROLASE"/>
    <property type="match status" value="1"/>
</dbReference>
<accession>A0A2V1H7Q8</accession>
<dbReference type="GO" id="GO:0004045">
    <property type="term" value="F:peptidyl-tRNA hydrolase activity"/>
    <property type="evidence" value="ECO:0007669"/>
    <property type="project" value="UniProtKB-UniRule"/>
</dbReference>
<dbReference type="GO" id="GO:0000049">
    <property type="term" value="F:tRNA binding"/>
    <property type="evidence" value="ECO:0007669"/>
    <property type="project" value="UniProtKB-UniRule"/>
</dbReference>
<evidence type="ECO:0000313" key="10">
    <source>
        <dbReference type="EMBL" id="PVZ72532.1"/>
    </source>
</evidence>
<evidence type="ECO:0000256" key="6">
    <source>
        <dbReference type="ARBA" id="ARBA00050038"/>
    </source>
</evidence>
<dbReference type="PROSITE" id="PS01195">
    <property type="entry name" value="PEPT_TRNA_HYDROL_1"/>
    <property type="match status" value="1"/>
</dbReference>
<comment type="subunit">
    <text evidence="7">Monomer.</text>
</comment>
<dbReference type="CDD" id="cd00462">
    <property type="entry name" value="PTH"/>
    <property type="match status" value="1"/>
</dbReference>
<keyword evidence="2 7" id="KW-0820">tRNA-binding</keyword>
<evidence type="ECO:0000256" key="3">
    <source>
        <dbReference type="ARBA" id="ARBA00022801"/>
    </source>
</evidence>
<evidence type="ECO:0000256" key="9">
    <source>
        <dbReference type="RuleBase" id="RU004320"/>
    </source>
</evidence>
<dbReference type="EMBL" id="QDDL01000001">
    <property type="protein sequence ID" value="PVZ72532.1"/>
    <property type="molecule type" value="Genomic_DNA"/>
</dbReference>
<dbReference type="RefSeq" id="WP_116686118.1">
    <property type="nucleotide sequence ID" value="NZ_CAWNYD010000001.1"/>
</dbReference>
<evidence type="ECO:0000256" key="2">
    <source>
        <dbReference type="ARBA" id="ARBA00022555"/>
    </source>
</evidence>
<dbReference type="AlphaFoldDB" id="A0A2V1H7Q8"/>
<dbReference type="HAMAP" id="MF_00083">
    <property type="entry name" value="Pept_tRNA_hydro_bact"/>
    <property type="match status" value="1"/>
</dbReference>
<dbReference type="Pfam" id="PF01195">
    <property type="entry name" value="Pept_tRNA_hydro"/>
    <property type="match status" value="1"/>
</dbReference>
<comment type="function">
    <text evidence="7">Hydrolyzes ribosome-free peptidyl-tRNAs (with 1 or more amino acids incorporated), which drop off the ribosome during protein synthesis, or as a result of ribosome stalling.</text>
</comment>
<dbReference type="GO" id="GO:0006515">
    <property type="term" value="P:protein quality control for misfolded or incompletely synthesized proteins"/>
    <property type="evidence" value="ECO:0007669"/>
    <property type="project" value="UniProtKB-UniRule"/>
</dbReference>
<feature type="binding site" evidence="7">
    <location>
        <position position="71"/>
    </location>
    <ligand>
        <name>tRNA</name>
        <dbReference type="ChEBI" id="CHEBI:17843"/>
    </ligand>
</feature>
<name>A0A2V1H7Q8_9GAMM</name>
<dbReference type="OrthoDB" id="9800507at2"/>
<comment type="catalytic activity">
    <reaction evidence="7 8">
        <text>an N-acyl-L-alpha-aminoacyl-tRNA + H2O = an N-acyl-L-amino acid + a tRNA + H(+)</text>
        <dbReference type="Rhea" id="RHEA:54448"/>
        <dbReference type="Rhea" id="RHEA-COMP:10123"/>
        <dbReference type="Rhea" id="RHEA-COMP:13883"/>
        <dbReference type="ChEBI" id="CHEBI:15377"/>
        <dbReference type="ChEBI" id="CHEBI:15378"/>
        <dbReference type="ChEBI" id="CHEBI:59874"/>
        <dbReference type="ChEBI" id="CHEBI:78442"/>
        <dbReference type="ChEBI" id="CHEBI:138191"/>
        <dbReference type="EC" id="3.1.1.29"/>
    </reaction>
</comment>
<comment type="function">
    <text evidence="7">Catalyzes the release of premature peptidyl moieties from peptidyl-tRNA molecules trapped in stalled 50S ribosomal subunits, and thus maintains levels of free tRNAs and 50S ribosomes.</text>
</comment>
<keyword evidence="4 7" id="KW-0694">RNA-binding</keyword>
<dbReference type="PROSITE" id="PS01196">
    <property type="entry name" value="PEPT_TRNA_HYDROL_2"/>
    <property type="match status" value="1"/>
</dbReference>
<comment type="caution">
    <text evidence="10">The sequence shown here is derived from an EMBL/GenBank/DDBJ whole genome shotgun (WGS) entry which is preliminary data.</text>
</comment>
<dbReference type="EC" id="3.1.1.29" evidence="1 7"/>
<keyword evidence="3 7" id="KW-0378">Hydrolase</keyword>
<comment type="subcellular location">
    <subcellularLocation>
        <location evidence="7">Cytoplasm</location>
    </subcellularLocation>
</comment>
<evidence type="ECO:0000256" key="7">
    <source>
        <dbReference type="HAMAP-Rule" id="MF_00083"/>
    </source>
</evidence>
<dbReference type="InterPro" id="IPR001328">
    <property type="entry name" value="Pept_tRNA_hydro"/>
</dbReference>
<dbReference type="PANTHER" id="PTHR17224:SF1">
    <property type="entry name" value="PEPTIDYL-TRNA HYDROLASE"/>
    <property type="match status" value="1"/>
</dbReference>
<evidence type="ECO:0000313" key="11">
    <source>
        <dbReference type="Proteomes" id="UP000244906"/>
    </source>
</evidence>
<reference evidence="10 11" key="1">
    <citation type="submission" date="2018-04" db="EMBL/GenBank/DDBJ databases">
        <title>Thalassorhabdus spongiae gen. nov., sp. nov., isolated from a marine sponge in South-West Iceland.</title>
        <authorList>
            <person name="Knobloch S."/>
            <person name="Daussin A."/>
            <person name="Johannsson R."/>
            <person name="Marteinsson V.T."/>
        </authorList>
    </citation>
    <scope>NUCLEOTIDE SEQUENCE [LARGE SCALE GENOMIC DNA]</scope>
    <source>
        <strain evidence="10 11">Hp12</strain>
    </source>
</reference>
<keyword evidence="11" id="KW-1185">Reference proteome</keyword>
<dbReference type="NCBIfam" id="TIGR00447">
    <property type="entry name" value="pth"/>
    <property type="match status" value="1"/>
</dbReference>
<dbReference type="GO" id="GO:0005737">
    <property type="term" value="C:cytoplasm"/>
    <property type="evidence" value="ECO:0007669"/>
    <property type="project" value="UniProtKB-SubCell"/>
</dbReference>
<dbReference type="SUPFAM" id="SSF53178">
    <property type="entry name" value="Peptidyl-tRNA hydrolase-like"/>
    <property type="match status" value="1"/>
</dbReference>
<sequence length="195" mass="21284">MGNSVKLIVGLGNPGPDYSQTRHNAGVWFLEALAKRFGQSLQAESRFHGMSARIQSAGIDCRLLFPTDFMNRSGTGVAALANFFKITPEEILVIHDELDLEPGIARLKVGGGHGGHNGLRDIVKCLGNNKNFMRLRLGIGHPGDKNRVASFVLNRPTGAEEQQIERAIDDSLDVSEALLGGDWQKAMNQLHTRSK</sequence>
<comment type="similarity">
    <text evidence="5 7 9">Belongs to the PTH family.</text>
</comment>
<gene>
    <name evidence="7" type="primary">pth</name>
    <name evidence="10" type="ORF">DC094_05910</name>
</gene>
<dbReference type="InterPro" id="IPR036416">
    <property type="entry name" value="Pept_tRNA_hydro_sf"/>
</dbReference>
<dbReference type="InterPro" id="IPR018171">
    <property type="entry name" value="Pept_tRNA_hydro_CS"/>
</dbReference>
<feature type="binding site" evidence="7">
    <location>
        <position position="69"/>
    </location>
    <ligand>
        <name>tRNA</name>
        <dbReference type="ChEBI" id="CHEBI:17843"/>
    </ligand>
</feature>
<evidence type="ECO:0000256" key="8">
    <source>
        <dbReference type="RuleBase" id="RU000673"/>
    </source>
</evidence>
<proteinExistence type="inferred from homology"/>
<feature type="binding site" evidence="7">
    <location>
        <position position="117"/>
    </location>
    <ligand>
        <name>tRNA</name>
        <dbReference type="ChEBI" id="CHEBI:17843"/>
    </ligand>
</feature>
<organism evidence="10 11">
    <name type="scientific">Pelagibaculum spongiae</name>
    <dbReference type="NCBI Taxonomy" id="2080658"/>
    <lineage>
        <taxon>Bacteria</taxon>
        <taxon>Pseudomonadati</taxon>
        <taxon>Pseudomonadota</taxon>
        <taxon>Gammaproteobacteria</taxon>
        <taxon>Oceanospirillales</taxon>
        <taxon>Pelagibaculum</taxon>
    </lineage>
</organism>
<feature type="active site" description="Proton acceptor" evidence="7">
    <location>
        <position position="23"/>
    </location>
</feature>